<gene>
    <name evidence="2" type="ORF">SAMN05660236_2038</name>
</gene>
<dbReference type="Pfam" id="PF17996">
    <property type="entry name" value="CE2_N"/>
    <property type="match status" value="1"/>
</dbReference>
<feature type="domain" description="Carbohydrate esterase 2 N-terminal" evidence="1">
    <location>
        <begin position="33"/>
        <end position="140"/>
    </location>
</feature>
<evidence type="ECO:0000313" key="3">
    <source>
        <dbReference type="Proteomes" id="UP000190961"/>
    </source>
</evidence>
<dbReference type="InterPro" id="IPR036514">
    <property type="entry name" value="SGNH_hydro_sf"/>
</dbReference>
<dbReference type="AlphaFoldDB" id="A0A1T5KD54"/>
<organism evidence="2 3">
    <name type="scientific">Ohtaekwangia koreensis</name>
    <dbReference type="NCBI Taxonomy" id="688867"/>
    <lineage>
        <taxon>Bacteria</taxon>
        <taxon>Pseudomonadati</taxon>
        <taxon>Bacteroidota</taxon>
        <taxon>Cytophagia</taxon>
        <taxon>Cytophagales</taxon>
        <taxon>Fulvivirgaceae</taxon>
        <taxon>Ohtaekwangia</taxon>
    </lineage>
</organism>
<evidence type="ECO:0000313" key="2">
    <source>
        <dbReference type="EMBL" id="SKC61449.1"/>
    </source>
</evidence>
<dbReference type="PANTHER" id="PTHR37834:SF2">
    <property type="entry name" value="ESTERASE, SGNH HYDROLASE-TYPE"/>
    <property type="match status" value="1"/>
</dbReference>
<reference evidence="2 3" key="1">
    <citation type="submission" date="2017-02" db="EMBL/GenBank/DDBJ databases">
        <authorList>
            <person name="Peterson S.W."/>
        </authorList>
    </citation>
    <scope>NUCLEOTIDE SEQUENCE [LARGE SCALE GENOMIC DNA]</scope>
    <source>
        <strain evidence="2 3">DSM 25262</strain>
    </source>
</reference>
<sequence>MRIFIGVLILFYTSLTWANPVTFIPANHPDIQYTGRIDFSNPKLPRFWAAGVYLQMKFQGSSCAIILNDEVLYGKYHNYLEIALDDQKPFRVQMTGKTDTIKLDNVKSGIHTVTICKNTEALIGYLEFVGIQCEKLLPMPPKPKRKIEFIGNSITCGMGSDVAAIPCNKAEWYDQHNAYYSYGAIVARTLQAQYHLTSESGIGLIHNCCDKPFLMPQVFDKVNVGSNVVPWNFKNYIPDVVAVCLGENDGIQDSVKFCSAYIDFIHTLRSHYPKAQIVCMSSPMANAALTKQMKNYLTGIVNHAVKQGDRKVSKFLYSRTYESGCGGHPDLKDHQLMANEVTTYLKSLMKW</sequence>
<dbReference type="InterPro" id="IPR037461">
    <property type="entry name" value="CtCE2-like_dom"/>
</dbReference>
<accession>A0A1T5KD54</accession>
<dbReference type="RefSeq" id="WP_079686534.1">
    <property type="nucleotide sequence ID" value="NZ_FUZU01000001.1"/>
</dbReference>
<dbReference type="CDD" id="cd01831">
    <property type="entry name" value="Endoglucanase_E_like"/>
    <property type="match status" value="1"/>
</dbReference>
<dbReference type="InterPro" id="IPR052762">
    <property type="entry name" value="PCW_deacetylase/CE"/>
</dbReference>
<name>A0A1T5KD54_9BACT</name>
<dbReference type="GO" id="GO:0052689">
    <property type="term" value="F:carboxylic ester hydrolase activity"/>
    <property type="evidence" value="ECO:0007669"/>
    <property type="project" value="InterPro"/>
</dbReference>
<dbReference type="EMBL" id="FUZU01000001">
    <property type="protein sequence ID" value="SKC61449.1"/>
    <property type="molecule type" value="Genomic_DNA"/>
</dbReference>
<evidence type="ECO:0000259" key="1">
    <source>
        <dbReference type="Pfam" id="PF17996"/>
    </source>
</evidence>
<keyword evidence="3" id="KW-1185">Reference proteome</keyword>
<dbReference type="PANTHER" id="PTHR37834">
    <property type="entry name" value="GDSL-LIKE LIPASE/ACYLHYDROLASE DOMAIN PROTEIN (AFU_ORTHOLOGUE AFUA_2G00620)"/>
    <property type="match status" value="1"/>
</dbReference>
<dbReference type="InterPro" id="IPR040794">
    <property type="entry name" value="CE2_N"/>
</dbReference>
<dbReference type="Gene3D" id="3.40.50.1110">
    <property type="entry name" value="SGNH hydrolase"/>
    <property type="match status" value="1"/>
</dbReference>
<dbReference type="Gene3D" id="2.60.120.260">
    <property type="entry name" value="Galactose-binding domain-like"/>
    <property type="match status" value="1"/>
</dbReference>
<keyword evidence="2" id="KW-0378">Hydrolase</keyword>
<protein>
    <submittedName>
        <fullName evidence="2">GDSL-like Lipase/Acylhydrolase family protein</fullName>
    </submittedName>
</protein>
<dbReference type="SUPFAM" id="SSF52266">
    <property type="entry name" value="SGNH hydrolase"/>
    <property type="match status" value="1"/>
</dbReference>
<proteinExistence type="predicted"/>
<dbReference type="Proteomes" id="UP000190961">
    <property type="component" value="Unassembled WGS sequence"/>
</dbReference>
<dbReference type="STRING" id="688867.SAMN05660236_2038"/>
<dbReference type="OrthoDB" id="9801375at2"/>